<reference evidence="16" key="1">
    <citation type="submission" date="2020-05" db="UniProtKB">
        <authorList>
            <consortium name="EnsemblMetazoa"/>
        </authorList>
    </citation>
    <scope>IDENTIFICATION</scope>
    <source>
        <strain evidence="16">Aabys</strain>
    </source>
</reference>
<feature type="domain" description="Dynein regulatory complex protein 1/2 N-terminal" evidence="15">
    <location>
        <begin position="32"/>
        <end position="129"/>
    </location>
</feature>
<dbReference type="EnsemblMetazoa" id="MDOA005715-RA">
    <property type="protein sequence ID" value="MDOA005715-PA"/>
    <property type="gene ID" value="MDOA005715"/>
</dbReference>
<protein>
    <recommendedName>
        <fullName evidence="10">Dynein regulatory complex subunit 2</fullName>
    </recommendedName>
    <alternativeName>
        <fullName evidence="11">Coiled-coil domain-containing protein 65</fullName>
    </alternativeName>
</protein>
<evidence type="ECO:0000256" key="7">
    <source>
        <dbReference type="ARBA" id="ARBA00023273"/>
    </source>
</evidence>
<evidence type="ECO:0000313" key="16">
    <source>
        <dbReference type="EnsemblMetazoa" id="MDOA005715-PA"/>
    </source>
</evidence>
<proteinExistence type="inferred from homology"/>
<name>A0A1I8MJZ3_MUSDO</name>
<evidence type="ECO:0000256" key="14">
    <source>
        <dbReference type="SAM" id="MobiDB-lite"/>
    </source>
</evidence>
<dbReference type="GO" id="GO:0003352">
    <property type="term" value="P:regulation of cilium movement"/>
    <property type="evidence" value="ECO:0007669"/>
    <property type="project" value="TreeGrafter"/>
</dbReference>
<keyword evidence="6" id="KW-0206">Cytoskeleton</keyword>
<dbReference type="GO" id="GO:0070286">
    <property type="term" value="P:axonemal dynein complex assembly"/>
    <property type="evidence" value="ECO:0007669"/>
    <property type="project" value="InterPro"/>
</dbReference>
<comment type="subcellular location">
    <subcellularLocation>
        <location evidence="1">Cytoplasm</location>
        <location evidence="1">Cytoskeleton</location>
        <location evidence="1">Flagellum axoneme</location>
    </subcellularLocation>
    <subcellularLocation>
        <location evidence="8">Cytoplasm</location>
        <location evidence="8">Cytoskeleton</location>
        <location evidence="8">Flagellum basal body</location>
    </subcellularLocation>
</comment>
<keyword evidence="4 13" id="KW-0175">Coiled coil</keyword>
<dbReference type="eggNOG" id="ENOG502TKUR">
    <property type="taxonomic scope" value="Eukaryota"/>
</dbReference>
<dbReference type="GO" id="GO:0060285">
    <property type="term" value="P:cilium-dependent cell motility"/>
    <property type="evidence" value="ECO:0007669"/>
    <property type="project" value="TreeGrafter"/>
</dbReference>
<keyword evidence="3" id="KW-0282">Flagellum</keyword>
<evidence type="ECO:0000256" key="9">
    <source>
        <dbReference type="ARBA" id="ARBA00038424"/>
    </source>
</evidence>
<dbReference type="VEuPathDB" id="VectorBase:MDOMA2_017699"/>
<sequence>MATSKPSVTYVDYITDEESPPPETPKKKRLTKAEKRERKMKAEIEFRKMEMYDNLRRELALAKQSSLRGQEEWTDMCRQIKLVQMQEELQSWEAKTNRVLTQKDDKIALILEEIRETEEMHKRNFGMQLKIMDYLSDIFKVFQNVAKLHYEDQAAEVLHDFYNETEEKKQIEDSYQRNCENIMHATNLVTAENLREDFEIYLDKRNDQVNTEIEKRYILRDAIAKKMQKLHKQLLQFLDTIRNASLDPHKDERVRTLVERQRTFVVESKKLNDTERKFGRQHEDLREEIVREEAEAQRKINDLKLEQKYFLDLRKEIEERMQRSALDMHEKLKIVTSECYGISKDYQKLQKYGDLLLSLAANCRKLQTESEKVVPWGDFREMESADIPQEDFVLQTIDLQSHVDLNEDELKRQIELMQNFWQRQSIAEAQAIILEKRKQELLQENQIYIDKIKSLSKTDNVEDLRKALHVQCVLEEEPQCPGFKKS</sequence>
<dbReference type="PANTHER" id="PTHR21625:SF0">
    <property type="entry name" value="DYNEIN REGULATORY COMPLEX SUBUNIT 2"/>
    <property type="match status" value="1"/>
</dbReference>
<dbReference type="InterPro" id="IPR039750">
    <property type="entry name" value="DRC1/DRC2"/>
</dbReference>
<evidence type="ECO:0000259" key="15">
    <source>
        <dbReference type="Pfam" id="PF14772"/>
    </source>
</evidence>
<accession>A0A1I8MJZ3</accession>
<keyword evidence="7" id="KW-0966">Cell projection</keyword>
<evidence type="ECO:0000256" key="4">
    <source>
        <dbReference type="ARBA" id="ARBA00023054"/>
    </source>
</evidence>
<comment type="function">
    <text evidence="12">Component of the nexin-dynein regulatory complex (N-DRC), a key regulator of ciliary/flagellar motility which maintains the alignment and integrity of the distal axoneme and regulates microtubule sliding in motile axonemes. Plays a critical role in the assembly of N-DRC and also stabilizes the assembly of multiple inner dynein arms and radial spokes. Coassembles with DRC1 to form a central scaffold needed for assembly of the N-DRC and its attachment to the outer doublet microtubules.</text>
</comment>
<evidence type="ECO:0000256" key="3">
    <source>
        <dbReference type="ARBA" id="ARBA00022846"/>
    </source>
</evidence>
<evidence type="ECO:0000256" key="11">
    <source>
        <dbReference type="ARBA" id="ARBA00041517"/>
    </source>
</evidence>
<dbReference type="GO" id="GO:0005858">
    <property type="term" value="C:axonemal dynein complex"/>
    <property type="evidence" value="ECO:0007669"/>
    <property type="project" value="InterPro"/>
</dbReference>
<dbReference type="InterPro" id="IPR039505">
    <property type="entry name" value="DRC1/2_N"/>
</dbReference>
<evidence type="ECO:0000256" key="13">
    <source>
        <dbReference type="SAM" id="Coils"/>
    </source>
</evidence>
<comment type="similarity">
    <text evidence="9">Belongs to the DRC2 family.</text>
</comment>
<dbReference type="AlphaFoldDB" id="A0A1I8MJZ3"/>
<feature type="region of interest" description="Disordered" evidence="14">
    <location>
        <begin position="1"/>
        <end position="35"/>
    </location>
</feature>
<feature type="coiled-coil region" evidence="13">
    <location>
        <begin position="275"/>
        <end position="306"/>
    </location>
</feature>
<evidence type="ECO:0000256" key="2">
    <source>
        <dbReference type="ARBA" id="ARBA00022490"/>
    </source>
</evidence>
<dbReference type="OrthoDB" id="7760980at2759"/>
<dbReference type="Pfam" id="PF14772">
    <property type="entry name" value="NYD-SP28"/>
    <property type="match status" value="1"/>
</dbReference>
<organism evidence="16">
    <name type="scientific">Musca domestica</name>
    <name type="common">House fly</name>
    <dbReference type="NCBI Taxonomy" id="7370"/>
    <lineage>
        <taxon>Eukaryota</taxon>
        <taxon>Metazoa</taxon>
        <taxon>Ecdysozoa</taxon>
        <taxon>Arthropoda</taxon>
        <taxon>Hexapoda</taxon>
        <taxon>Insecta</taxon>
        <taxon>Pterygota</taxon>
        <taxon>Neoptera</taxon>
        <taxon>Endopterygota</taxon>
        <taxon>Diptera</taxon>
        <taxon>Brachycera</taxon>
        <taxon>Muscomorpha</taxon>
        <taxon>Muscoidea</taxon>
        <taxon>Muscidae</taxon>
        <taxon>Musca</taxon>
    </lineage>
</organism>
<evidence type="ECO:0000256" key="1">
    <source>
        <dbReference type="ARBA" id="ARBA00004611"/>
    </source>
</evidence>
<evidence type="ECO:0000256" key="12">
    <source>
        <dbReference type="ARBA" id="ARBA00045865"/>
    </source>
</evidence>
<evidence type="ECO:0000256" key="5">
    <source>
        <dbReference type="ARBA" id="ARBA00023069"/>
    </source>
</evidence>
<evidence type="ECO:0000256" key="10">
    <source>
        <dbReference type="ARBA" id="ARBA00040899"/>
    </source>
</evidence>
<evidence type="ECO:0000256" key="6">
    <source>
        <dbReference type="ARBA" id="ARBA00023212"/>
    </source>
</evidence>
<dbReference type="VEuPathDB" id="VectorBase:MDOA005715"/>
<keyword evidence="5" id="KW-0969">Cilium</keyword>
<keyword evidence="2" id="KW-0963">Cytoplasm</keyword>
<dbReference type="PANTHER" id="PTHR21625">
    <property type="entry name" value="NYD-SP28 PROTEIN"/>
    <property type="match status" value="1"/>
</dbReference>
<gene>
    <name evidence="16" type="primary">101894883</name>
</gene>
<evidence type="ECO:0000256" key="8">
    <source>
        <dbReference type="ARBA" id="ARBA00037841"/>
    </source>
</evidence>
<dbReference type="STRING" id="7370.A0A1I8MJZ3"/>